<evidence type="ECO:0000313" key="2">
    <source>
        <dbReference type="EMBL" id="MBB5619423.1"/>
    </source>
</evidence>
<name>A0A7W8YQ01_9SPHI</name>
<keyword evidence="1" id="KW-1133">Transmembrane helix</keyword>
<dbReference type="Proteomes" id="UP000537718">
    <property type="component" value="Unassembled WGS sequence"/>
</dbReference>
<accession>A0A7W8YQ01</accession>
<dbReference type="RefSeq" id="WP_183865565.1">
    <property type="nucleotide sequence ID" value="NZ_JACHCF010000001.1"/>
</dbReference>
<protein>
    <recommendedName>
        <fullName evidence="4">DUF3592 domain-containing protein</fullName>
    </recommendedName>
</protein>
<dbReference type="AlphaFoldDB" id="A0A7W8YQ01"/>
<feature type="transmembrane region" description="Helical" evidence="1">
    <location>
        <begin position="112"/>
        <end position="132"/>
    </location>
</feature>
<keyword evidence="1" id="KW-0472">Membrane</keyword>
<organism evidence="2 3">
    <name type="scientific">Pedobacter cryoconitis</name>
    <dbReference type="NCBI Taxonomy" id="188932"/>
    <lineage>
        <taxon>Bacteria</taxon>
        <taxon>Pseudomonadati</taxon>
        <taxon>Bacteroidota</taxon>
        <taxon>Sphingobacteriia</taxon>
        <taxon>Sphingobacteriales</taxon>
        <taxon>Sphingobacteriaceae</taxon>
        <taxon>Pedobacter</taxon>
    </lineage>
</organism>
<sequence>MIYGIALIIGIILLVYALNALKESITFVKNSVQTIGTVTELEQLSDSDGDTYRPIFTFRIKDNKEYTYTHPVSSSRPGWAVGDQIKFAYDAGHPETARFLSYSSIFNWPVRLLSIALPLIVLGAGYFLFLLCL</sequence>
<comment type="caution">
    <text evidence="2">The sequence shown here is derived from an EMBL/GenBank/DDBJ whole genome shotgun (WGS) entry which is preliminary data.</text>
</comment>
<reference evidence="2 3" key="1">
    <citation type="submission" date="2020-08" db="EMBL/GenBank/DDBJ databases">
        <title>Genomic Encyclopedia of Type Strains, Phase IV (KMG-V): Genome sequencing to study the core and pangenomes of soil and plant-associated prokaryotes.</title>
        <authorList>
            <person name="Whitman W."/>
        </authorList>
    </citation>
    <scope>NUCLEOTIDE SEQUENCE [LARGE SCALE GENOMIC DNA]</scope>
    <source>
        <strain evidence="2 3">MP7CTX6</strain>
    </source>
</reference>
<evidence type="ECO:0008006" key="4">
    <source>
        <dbReference type="Google" id="ProtNLM"/>
    </source>
</evidence>
<gene>
    <name evidence="2" type="ORF">HDE69_000459</name>
</gene>
<dbReference type="EMBL" id="JACHCF010000001">
    <property type="protein sequence ID" value="MBB5619423.1"/>
    <property type="molecule type" value="Genomic_DNA"/>
</dbReference>
<evidence type="ECO:0000256" key="1">
    <source>
        <dbReference type="SAM" id="Phobius"/>
    </source>
</evidence>
<keyword evidence="1" id="KW-0812">Transmembrane</keyword>
<proteinExistence type="predicted"/>
<evidence type="ECO:0000313" key="3">
    <source>
        <dbReference type="Proteomes" id="UP000537718"/>
    </source>
</evidence>